<keyword evidence="10" id="KW-1185">Reference proteome</keyword>
<name>A0A8T2Q3A9_CERRI</name>
<dbReference type="OMA" id="FICCVHH"/>
<dbReference type="PANTHER" id="PTHR13587:SF7">
    <property type="entry name" value="INTEGRATOR COMPLEX SUBUNIT 3"/>
    <property type="match status" value="1"/>
</dbReference>
<proteinExistence type="inferred from homology"/>
<dbReference type="Pfam" id="PF10189">
    <property type="entry name" value="Ints3_N"/>
    <property type="match status" value="1"/>
</dbReference>
<evidence type="ECO:0000313" key="10">
    <source>
        <dbReference type="Proteomes" id="UP000825935"/>
    </source>
</evidence>
<dbReference type="Proteomes" id="UP000825935">
    <property type="component" value="Chromosome 38"/>
</dbReference>
<feature type="domain" description="Integrator complex subunit 3 N-terminal" evidence="7">
    <location>
        <begin position="65"/>
        <end position="469"/>
    </location>
</feature>
<reference evidence="9" key="1">
    <citation type="submission" date="2021-08" db="EMBL/GenBank/DDBJ databases">
        <title>WGS assembly of Ceratopteris richardii.</title>
        <authorList>
            <person name="Marchant D.B."/>
            <person name="Chen G."/>
            <person name="Jenkins J."/>
            <person name="Shu S."/>
            <person name="Leebens-Mack J."/>
            <person name="Grimwood J."/>
            <person name="Schmutz J."/>
            <person name="Soltis P."/>
            <person name="Soltis D."/>
            <person name="Chen Z.-H."/>
        </authorList>
    </citation>
    <scope>NUCLEOTIDE SEQUENCE</scope>
    <source>
        <strain evidence="9">Whitten #5841</strain>
        <tissue evidence="9">Leaf</tissue>
    </source>
</reference>
<comment type="subcellular location">
    <subcellularLocation>
        <location evidence="2">Cytoplasm</location>
    </subcellularLocation>
    <subcellularLocation>
        <location evidence="1">Nucleus</location>
    </subcellularLocation>
</comment>
<evidence type="ECO:0000259" key="7">
    <source>
        <dbReference type="Pfam" id="PF10189"/>
    </source>
</evidence>
<evidence type="ECO:0000313" key="9">
    <source>
        <dbReference type="EMBL" id="KAH7278130.1"/>
    </source>
</evidence>
<dbReference type="InterPro" id="IPR056518">
    <property type="entry name" value="HEAT_Ints3_C"/>
</dbReference>
<comment type="caution">
    <text evidence="9">The sequence shown here is derived from an EMBL/GenBank/DDBJ whole genome shotgun (WGS) entry which is preliminary data.</text>
</comment>
<comment type="similarity">
    <text evidence="3">Belongs to the Integrator subunit 3 family.</text>
</comment>
<gene>
    <name evidence="9" type="ORF">KP509_38G025700</name>
</gene>
<evidence type="ECO:0000256" key="5">
    <source>
        <dbReference type="ARBA" id="ARBA00023242"/>
    </source>
</evidence>
<dbReference type="Pfam" id="PF24566">
    <property type="entry name" value="HEAT_Ints3_C"/>
    <property type="match status" value="1"/>
</dbReference>
<dbReference type="InterPro" id="IPR019333">
    <property type="entry name" value="INTS3_N"/>
</dbReference>
<dbReference type="OrthoDB" id="2021145at2759"/>
<dbReference type="EMBL" id="CM035443">
    <property type="protein sequence ID" value="KAH7278130.1"/>
    <property type="molecule type" value="Genomic_DNA"/>
</dbReference>
<dbReference type="GO" id="GO:0005737">
    <property type="term" value="C:cytoplasm"/>
    <property type="evidence" value="ECO:0007669"/>
    <property type="project" value="UniProtKB-SubCell"/>
</dbReference>
<accession>A0A8T2Q3A9</accession>
<organism evidence="9 10">
    <name type="scientific">Ceratopteris richardii</name>
    <name type="common">Triangle waterfern</name>
    <dbReference type="NCBI Taxonomy" id="49495"/>
    <lineage>
        <taxon>Eukaryota</taxon>
        <taxon>Viridiplantae</taxon>
        <taxon>Streptophyta</taxon>
        <taxon>Embryophyta</taxon>
        <taxon>Tracheophyta</taxon>
        <taxon>Polypodiopsida</taxon>
        <taxon>Polypodiidae</taxon>
        <taxon>Polypodiales</taxon>
        <taxon>Pteridineae</taxon>
        <taxon>Pteridaceae</taxon>
        <taxon>Parkerioideae</taxon>
        <taxon>Ceratopteris</taxon>
    </lineage>
</organism>
<evidence type="ECO:0008006" key="11">
    <source>
        <dbReference type="Google" id="ProtNLM"/>
    </source>
</evidence>
<keyword evidence="4" id="KW-0963">Cytoplasm</keyword>
<evidence type="ECO:0000256" key="2">
    <source>
        <dbReference type="ARBA" id="ARBA00004496"/>
    </source>
</evidence>
<feature type="domain" description="Ints3-like C-terminal" evidence="8">
    <location>
        <begin position="841"/>
        <end position="1014"/>
    </location>
</feature>
<dbReference type="PANTHER" id="PTHR13587">
    <property type="entry name" value="INTEGRATOR COMPLEX SUBUNIT 3"/>
    <property type="match status" value="1"/>
</dbReference>
<dbReference type="InterPro" id="IPR045334">
    <property type="entry name" value="INTS3"/>
</dbReference>
<dbReference type="AlphaFoldDB" id="A0A8T2Q3A9"/>
<sequence>MVVSGTNIKHEQPRNQGTGSLLLRRGPFDAEEELEATLLESFNSLEMHLKPPFQLHSRTPADLVKLNQALVYGILTQQQSQQLYVMHLAATTRDGYAGFTTILIRLVQESYLKLLDQPRHHLLWLVKELIGFAAAEVDTLCLSLLRRIVGGDTSHWNVWLAGQMLNIFSSNWTWLVDHSSVLTGALFTFLRLLPDHFMSKSPDILELRHDEIVFCVKILRERFQDCLVIGRDLVRLLQDVACIREFESIWKDLLSNPSAFNAIGFSDIAQLYVVRTPNRYLTSRLTPEMETYIRFILTHVQMGAQQRYQTWFVQRFLNTPESETLVCDLIRFICCAHHPPNQILQSDIIPRWAVIGWLLKCCKSHHVEANAKLALFYDWLFFMKKTDNLMNIEPALLLMVNSIPKYVGLTHCLLEFLFLCMNHYDPGRKDLIWCGVTASIDILIEKGVVQSLVSLSSSPHLAASLKKKLIECFPTYCHEAKGMSKVSSTTVIAVQSTHSKRIEAPPNIESKQDTLENHADELRTSESAGQMNMEFQNHSVGSPPCKRQKIGSEDTCSQGQDVILPKLSTEHLLSKEISSAVLKKEKFAAMKVHDDLSVLLQGSHKEAVVAFQKFLSLNLFKSKGTDNGENLDDRNFYTLARDITNILKRNDIGFCVPLHGYSPDLLEEDEIMSVTSVVFRAYTQSFHPKLLQMLLSWHAQGFDVGARLLCYSCRLAEYVTTFRTTSLMGSKPRQVSQYSQEHEKQSDGSRRKISLLSMFTWHEELRKELNDMAFQEINVLQQAVELVCPVESKEDAAISMCFMAYKKFLKGLNNKGSVSVEGFHCDDSTDISHGHGISEGQADDLRHWLIKDLKICLGWSIPRLLSILSLIFNYLPDLCTGDEEVIKLLVSTMDPSYFAKLELKLSLKELLIAGAPLARVQTLIQHSLLWDCSEQQYLWRLLVAEWQNLSPISISELVKSCALFLKPELHCEAVSGLLSLLRRQYPTVLMIITILLLPKDFARFAAAVLATWMSCDAANFLGCLTCIVTKKLHCKAELLGDYVQHPIDGSVGSPLATFTWYLDNLLRTRDEQSKVELMEIRATVLKLKEQCKSNVASDGPTSSGRNQI</sequence>
<evidence type="ECO:0000256" key="3">
    <source>
        <dbReference type="ARBA" id="ARBA00006130"/>
    </source>
</evidence>
<keyword evidence="5" id="KW-0539">Nucleus</keyword>
<evidence type="ECO:0000256" key="6">
    <source>
        <dbReference type="SAM" id="MobiDB-lite"/>
    </source>
</evidence>
<protein>
    <recommendedName>
        <fullName evidence="11">Integrator complex subunit 3</fullName>
    </recommendedName>
</protein>
<dbReference type="GO" id="GO:0005634">
    <property type="term" value="C:nucleus"/>
    <property type="evidence" value="ECO:0007669"/>
    <property type="project" value="UniProtKB-SubCell"/>
</dbReference>
<evidence type="ECO:0000256" key="4">
    <source>
        <dbReference type="ARBA" id="ARBA00022490"/>
    </source>
</evidence>
<evidence type="ECO:0000256" key="1">
    <source>
        <dbReference type="ARBA" id="ARBA00004123"/>
    </source>
</evidence>
<evidence type="ECO:0000259" key="8">
    <source>
        <dbReference type="Pfam" id="PF24566"/>
    </source>
</evidence>
<feature type="region of interest" description="Disordered" evidence="6">
    <location>
        <begin position="1"/>
        <end position="22"/>
    </location>
</feature>